<dbReference type="GO" id="GO:0004180">
    <property type="term" value="F:carboxypeptidase activity"/>
    <property type="evidence" value="ECO:0007669"/>
    <property type="project" value="UniProtKB-KW"/>
</dbReference>
<keyword evidence="1" id="KW-0121">Carboxypeptidase</keyword>
<keyword evidence="2" id="KW-1185">Reference proteome</keyword>
<protein>
    <submittedName>
        <fullName evidence="1">Carboxypeptidase regulatory-like domain-containing protein</fullName>
    </submittedName>
</protein>
<dbReference type="STRING" id="477690.SAMN05216474_0543"/>
<sequence>MKLTFLILSILFTVQCFGQKWHLNKVDKNEDYPYEYWFQFENKEDTSSYQLTTKLNRENSTIRLIDNQGDTVIFANIKVINLAIESETNLTSDFNGNTQLRLENGKYRIEVKASNYAPFNLEFEIGNGQQIDLNIILGLAPELEVYQIDSKTELEETEILEIIKCVRINRDDFHKICSNLKKYRIMMHI</sequence>
<evidence type="ECO:0000313" key="1">
    <source>
        <dbReference type="EMBL" id="SFT43403.1"/>
    </source>
</evidence>
<dbReference type="EMBL" id="FPAS01000001">
    <property type="protein sequence ID" value="SFT43403.1"/>
    <property type="molecule type" value="Genomic_DNA"/>
</dbReference>
<keyword evidence="1" id="KW-0378">Hydrolase</keyword>
<organism evidence="1 2">
    <name type="scientific">Lishizhenia tianjinensis</name>
    <dbReference type="NCBI Taxonomy" id="477690"/>
    <lineage>
        <taxon>Bacteria</taxon>
        <taxon>Pseudomonadati</taxon>
        <taxon>Bacteroidota</taxon>
        <taxon>Flavobacteriia</taxon>
        <taxon>Flavobacteriales</taxon>
        <taxon>Crocinitomicaceae</taxon>
        <taxon>Lishizhenia</taxon>
    </lineage>
</organism>
<name>A0A1I6XZ73_9FLAO</name>
<proteinExistence type="predicted"/>
<dbReference type="RefSeq" id="WP_090246050.1">
    <property type="nucleotide sequence ID" value="NZ_FPAS01000001.1"/>
</dbReference>
<dbReference type="OrthoDB" id="9805434at2"/>
<dbReference type="Gene3D" id="2.60.40.1120">
    <property type="entry name" value="Carboxypeptidase-like, regulatory domain"/>
    <property type="match status" value="1"/>
</dbReference>
<dbReference type="AlphaFoldDB" id="A0A1I6XZ73"/>
<reference evidence="1 2" key="1">
    <citation type="submission" date="2016-10" db="EMBL/GenBank/DDBJ databases">
        <authorList>
            <person name="de Groot N.N."/>
        </authorList>
    </citation>
    <scope>NUCLEOTIDE SEQUENCE [LARGE SCALE GENOMIC DNA]</scope>
    <source>
        <strain evidence="1 2">CGMCC 1.7005</strain>
    </source>
</reference>
<accession>A0A1I6XZ73</accession>
<dbReference type="Proteomes" id="UP000236454">
    <property type="component" value="Unassembled WGS sequence"/>
</dbReference>
<keyword evidence="1" id="KW-0645">Protease</keyword>
<dbReference type="Pfam" id="PF13620">
    <property type="entry name" value="CarboxypepD_reg"/>
    <property type="match status" value="1"/>
</dbReference>
<dbReference type="InterPro" id="IPR008969">
    <property type="entry name" value="CarboxyPept-like_regulatory"/>
</dbReference>
<gene>
    <name evidence="1" type="ORF">SAMN05216474_0543</name>
</gene>
<dbReference type="SUPFAM" id="SSF49464">
    <property type="entry name" value="Carboxypeptidase regulatory domain-like"/>
    <property type="match status" value="1"/>
</dbReference>
<evidence type="ECO:0000313" key="2">
    <source>
        <dbReference type="Proteomes" id="UP000236454"/>
    </source>
</evidence>